<dbReference type="PROSITE" id="PS00108">
    <property type="entry name" value="PROTEIN_KINASE_ST"/>
    <property type="match status" value="1"/>
</dbReference>
<feature type="binding site" evidence="6">
    <location>
        <position position="57"/>
    </location>
    <ligand>
        <name>ATP</name>
        <dbReference type="ChEBI" id="CHEBI:30616"/>
    </ligand>
</feature>
<keyword evidence="1 7" id="KW-0723">Serine/threonine-protein kinase</keyword>
<organism evidence="10 11">
    <name type="scientific">Marasmiellus scandens</name>
    <dbReference type="NCBI Taxonomy" id="2682957"/>
    <lineage>
        <taxon>Eukaryota</taxon>
        <taxon>Fungi</taxon>
        <taxon>Dikarya</taxon>
        <taxon>Basidiomycota</taxon>
        <taxon>Agaricomycotina</taxon>
        <taxon>Agaricomycetes</taxon>
        <taxon>Agaricomycetidae</taxon>
        <taxon>Agaricales</taxon>
        <taxon>Marasmiineae</taxon>
        <taxon>Omphalotaceae</taxon>
        <taxon>Marasmiellus</taxon>
    </lineage>
</organism>
<dbReference type="SUPFAM" id="SSF56112">
    <property type="entry name" value="Protein kinase-like (PK-like)"/>
    <property type="match status" value="1"/>
</dbReference>
<evidence type="ECO:0000256" key="4">
    <source>
        <dbReference type="ARBA" id="ARBA00022777"/>
    </source>
</evidence>
<dbReference type="InterPro" id="IPR050205">
    <property type="entry name" value="CDPK_Ser/Thr_kinases"/>
</dbReference>
<evidence type="ECO:0000313" key="11">
    <source>
        <dbReference type="Proteomes" id="UP001498398"/>
    </source>
</evidence>
<keyword evidence="3 6" id="KW-0547">Nucleotide-binding</keyword>
<dbReference type="PROSITE" id="PS00107">
    <property type="entry name" value="PROTEIN_KINASE_ATP"/>
    <property type="match status" value="1"/>
</dbReference>
<feature type="region of interest" description="Disordered" evidence="8">
    <location>
        <begin position="428"/>
        <end position="448"/>
    </location>
</feature>
<dbReference type="EMBL" id="JBANRG010000002">
    <property type="protein sequence ID" value="KAK7470538.1"/>
    <property type="molecule type" value="Genomic_DNA"/>
</dbReference>
<keyword evidence="11" id="KW-1185">Reference proteome</keyword>
<evidence type="ECO:0000256" key="7">
    <source>
        <dbReference type="RuleBase" id="RU000304"/>
    </source>
</evidence>
<accession>A0ABR1K5Z9</accession>
<comment type="caution">
    <text evidence="10">The sequence shown here is derived from an EMBL/GenBank/DDBJ whole genome shotgun (WGS) entry which is preliminary data.</text>
</comment>
<evidence type="ECO:0000259" key="9">
    <source>
        <dbReference type="PROSITE" id="PS50011"/>
    </source>
</evidence>
<name>A0ABR1K5Z9_9AGAR</name>
<dbReference type="InterPro" id="IPR017441">
    <property type="entry name" value="Protein_kinase_ATP_BS"/>
</dbReference>
<dbReference type="InterPro" id="IPR011009">
    <property type="entry name" value="Kinase-like_dom_sf"/>
</dbReference>
<dbReference type="Gene3D" id="1.10.510.10">
    <property type="entry name" value="Transferase(Phosphotransferase) domain 1"/>
    <property type="match status" value="1"/>
</dbReference>
<feature type="domain" description="Protein kinase" evidence="9">
    <location>
        <begin position="24"/>
        <end position="293"/>
    </location>
</feature>
<reference evidence="10 11" key="1">
    <citation type="submission" date="2024-01" db="EMBL/GenBank/DDBJ databases">
        <title>A draft genome for the cacao thread blight pathogen Marasmiellus scandens.</title>
        <authorList>
            <person name="Baruah I.K."/>
            <person name="Leung J."/>
            <person name="Bukari Y."/>
            <person name="Amoako-Attah I."/>
            <person name="Meinhardt L.W."/>
            <person name="Bailey B.A."/>
            <person name="Cohen S.P."/>
        </authorList>
    </citation>
    <scope>NUCLEOTIDE SEQUENCE [LARGE SCALE GENOMIC DNA]</scope>
    <source>
        <strain evidence="10 11">GH-19</strain>
    </source>
</reference>
<feature type="compositionally biased region" description="Low complexity" evidence="8">
    <location>
        <begin position="372"/>
        <end position="387"/>
    </location>
</feature>
<dbReference type="SMART" id="SM00220">
    <property type="entry name" value="S_TKc"/>
    <property type="match status" value="1"/>
</dbReference>
<dbReference type="Proteomes" id="UP001498398">
    <property type="component" value="Unassembled WGS sequence"/>
</dbReference>
<proteinExistence type="inferred from homology"/>
<gene>
    <name evidence="10" type="ORF">VKT23_001963</name>
</gene>
<evidence type="ECO:0000256" key="2">
    <source>
        <dbReference type="ARBA" id="ARBA00022679"/>
    </source>
</evidence>
<keyword evidence="4" id="KW-0418">Kinase</keyword>
<feature type="compositionally biased region" description="Polar residues" evidence="8">
    <location>
        <begin position="330"/>
        <end position="340"/>
    </location>
</feature>
<dbReference type="InterPro" id="IPR008271">
    <property type="entry name" value="Ser/Thr_kinase_AS"/>
</dbReference>
<feature type="region of interest" description="Disordered" evidence="8">
    <location>
        <begin position="369"/>
        <end position="400"/>
    </location>
</feature>
<evidence type="ECO:0000313" key="10">
    <source>
        <dbReference type="EMBL" id="KAK7470538.1"/>
    </source>
</evidence>
<dbReference type="PANTHER" id="PTHR24349">
    <property type="entry name" value="SERINE/THREONINE-PROTEIN KINASE"/>
    <property type="match status" value="1"/>
</dbReference>
<keyword evidence="2" id="KW-0808">Transferase</keyword>
<keyword evidence="5 6" id="KW-0067">ATP-binding</keyword>
<evidence type="ECO:0000256" key="5">
    <source>
        <dbReference type="ARBA" id="ARBA00022840"/>
    </source>
</evidence>
<comment type="similarity">
    <text evidence="7">Belongs to the protein kinase superfamily.</text>
</comment>
<protein>
    <recommendedName>
        <fullName evidence="9">Protein kinase domain-containing protein</fullName>
    </recommendedName>
</protein>
<dbReference type="InterPro" id="IPR000719">
    <property type="entry name" value="Prot_kinase_dom"/>
</dbReference>
<evidence type="ECO:0000256" key="1">
    <source>
        <dbReference type="ARBA" id="ARBA00022527"/>
    </source>
</evidence>
<feature type="region of interest" description="Disordered" evidence="8">
    <location>
        <begin position="325"/>
        <end position="344"/>
    </location>
</feature>
<evidence type="ECO:0000256" key="6">
    <source>
        <dbReference type="PROSITE-ProRule" id="PRU10141"/>
    </source>
</evidence>
<evidence type="ECO:0000256" key="8">
    <source>
        <dbReference type="SAM" id="MobiDB-lite"/>
    </source>
</evidence>
<dbReference type="Pfam" id="PF00069">
    <property type="entry name" value="Pkinase"/>
    <property type="match status" value="1"/>
</dbReference>
<evidence type="ECO:0000256" key="3">
    <source>
        <dbReference type="ARBA" id="ARBA00022741"/>
    </source>
</evidence>
<dbReference type="PROSITE" id="PS50011">
    <property type="entry name" value="PROTEIN_KINASE_DOM"/>
    <property type="match status" value="1"/>
</dbReference>
<sequence length="471" mass="52343">MPRRGPADTDLMPSRSGFLLGNRFKLLEVLGSGAYGRVHKAVDLCAPPHGPRFFAVKCLLRPPSTSRRAQFQLREFTLHKLVSEHPNIVTFHKVYQDNDFVYVVLDLCTGGDLFAAITPGHVFFRNDVLVKSTFLQILDAVHYCHQRSVFHRDLKPENILCSQDRSSVFLADFGLSTEAKISNEFRCGSAYYMSPECVGEEVILNSYSTRQNDIWSLGVILTNMITGRNPWRLAASDDPCFSEFLNNRDFLRSVLPISKETNDILKQIFQLNPSRRISIPELKRAVSIVQSFFMTDEELRVASDAARQVAEDFGIVLSPQLCTVPEAEDSSSNTTTSFKTGSEEVYIYHGPPRESQLPRNRDQSALFDVVASSSSSSSDTTTSSSDSQGPITPETRPIEPLVDVPDLQEEIVGIPVIVFHPASPKVNDAVQHRAPSSTAVKPPPRRVGRQLLKSAVRRLKRLSGSVSSSSS</sequence>